<dbReference type="EMBL" id="JBAWKC010000001">
    <property type="protein sequence ID" value="MFH6768285.1"/>
    <property type="molecule type" value="Genomic_DNA"/>
</dbReference>
<keyword evidence="1" id="KW-0472">Membrane</keyword>
<proteinExistence type="predicted"/>
<dbReference type="Pfam" id="PF19578">
    <property type="entry name" value="DUF6090"/>
    <property type="match status" value="1"/>
</dbReference>
<gene>
    <name evidence="2" type="ORF">V8G56_06025</name>
</gene>
<dbReference type="RefSeq" id="WP_395437521.1">
    <property type="nucleotide sequence ID" value="NZ_JBAWKC010000001.1"/>
</dbReference>
<dbReference type="InterPro" id="IPR045749">
    <property type="entry name" value="DUF6090"/>
</dbReference>
<sequence>MIKLFRNIRQNLLKEGKKAKYFKYAVGEIVLVVIGILIALQVNNWNENRISIIKKEKLLNALKIEFTSNLTQLEKVLYFDSIVLEGTKRLMRIDPENSIEITSDSMPNWLQNASFRWTFNPINGALRSGISSGQIHLIKNDSLVNLLFGWQDFVADSRENEERCVAAVIAARPIIEKYIRNLDYRRTYIIALRKSRFPSDYQSLFTDPLFEDYLGERYLSMDEALFELKQVKKQNNLILELIDLELNKD</sequence>
<protein>
    <submittedName>
        <fullName evidence="2">DUF6090 family protein</fullName>
    </submittedName>
</protein>
<accession>A0ABW7MNU9</accession>
<evidence type="ECO:0000313" key="3">
    <source>
        <dbReference type="Proteomes" id="UP001610104"/>
    </source>
</evidence>
<evidence type="ECO:0000313" key="2">
    <source>
        <dbReference type="EMBL" id="MFH6768285.1"/>
    </source>
</evidence>
<keyword evidence="1" id="KW-0812">Transmembrane</keyword>
<reference evidence="2 3" key="1">
    <citation type="submission" date="2024-02" db="EMBL/GenBank/DDBJ databases">
        <title>A Gaetbulibacter species isolated from tidal flats and genomic insights of their niches.</title>
        <authorList>
            <person name="Ye Y."/>
        </authorList>
    </citation>
    <scope>NUCLEOTIDE SEQUENCE [LARGE SCALE GENOMIC DNA]</scope>
    <source>
        <strain evidence="2 3">KEM-8</strain>
    </source>
</reference>
<name>A0ABW7MNU9_9FLAO</name>
<organism evidence="2 3">
    <name type="scientific">Gaetbulibacter aquiaggeris</name>
    <dbReference type="NCBI Taxonomy" id="1735373"/>
    <lineage>
        <taxon>Bacteria</taxon>
        <taxon>Pseudomonadati</taxon>
        <taxon>Bacteroidota</taxon>
        <taxon>Flavobacteriia</taxon>
        <taxon>Flavobacteriales</taxon>
        <taxon>Flavobacteriaceae</taxon>
        <taxon>Gaetbulibacter</taxon>
    </lineage>
</organism>
<feature type="transmembrane region" description="Helical" evidence="1">
    <location>
        <begin position="21"/>
        <end position="42"/>
    </location>
</feature>
<evidence type="ECO:0000256" key="1">
    <source>
        <dbReference type="SAM" id="Phobius"/>
    </source>
</evidence>
<comment type="caution">
    <text evidence="2">The sequence shown here is derived from an EMBL/GenBank/DDBJ whole genome shotgun (WGS) entry which is preliminary data.</text>
</comment>
<keyword evidence="1" id="KW-1133">Transmembrane helix</keyword>
<keyword evidence="3" id="KW-1185">Reference proteome</keyword>
<dbReference type="Proteomes" id="UP001610104">
    <property type="component" value="Unassembled WGS sequence"/>
</dbReference>